<dbReference type="InterPro" id="IPR008972">
    <property type="entry name" value="Cupredoxin"/>
</dbReference>
<protein>
    <recommendedName>
        <fullName evidence="5">Azurin</fullName>
    </recommendedName>
</protein>
<name>A0ABW3LV08_9GAMM</name>
<comment type="function">
    <text evidence="5">Transfers electrons from cytochrome c551 to cytochrome oxidase.</text>
</comment>
<dbReference type="PANTHER" id="PTHR38439:SF2">
    <property type="entry name" value="OUTER MEMBRANE PROTEIN H.8"/>
    <property type="match status" value="1"/>
</dbReference>
<dbReference type="InterPro" id="IPR014068">
    <property type="entry name" value="Azurin"/>
</dbReference>
<dbReference type="SUPFAM" id="SSF49503">
    <property type="entry name" value="Cupredoxins"/>
    <property type="match status" value="1"/>
</dbReference>
<keyword evidence="8" id="KW-1185">Reference proteome</keyword>
<gene>
    <name evidence="7" type="primary">azu</name>
    <name evidence="7" type="ORF">ACFQ2N_03625</name>
</gene>
<dbReference type="NCBIfam" id="TIGR02695">
    <property type="entry name" value="azurin"/>
    <property type="match status" value="1"/>
</dbReference>
<evidence type="ECO:0000313" key="8">
    <source>
        <dbReference type="Proteomes" id="UP001597033"/>
    </source>
</evidence>
<keyword evidence="5" id="KW-0732">Signal</keyword>
<dbReference type="InterPro" id="IPR028871">
    <property type="entry name" value="BlueCu_1_BS"/>
</dbReference>
<keyword evidence="2 5" id="KW-0479">Metal-binding</keyword>
<dbReference type="Gene3D" id="2.60.40.420">
    <property type="entry name" value="Cupredoxins - blue copper proteins"/>
    <property type="match status" value="1"/>
</dbReference>
<accession>A0ABW3LV08</accession>
<dbReference type="InterPro" id="IPR000923">
    <property type="entry name" value="BlueCu_1"/>
</dbReference>
<dbReference type="PROSITE" id="PS00196">
    <property type="entry name" value="COPPER_BLUE"/>
    <property type="match status" value="1"/>
</dbReference>
<keyword evidence="4 5" id="KW-0186">Copper</keyword>
<evidence type="ECO:0000256" key="2">
    <source>
        <dbReference type="ARBA" id="ARBA00022723"/>
    </source>
</evidence>
<sequence>MNATRTLLALALLGAAGMAHAAGNCTIALKGDDAMKFDLKEATVSAGCATITIELTHTGKLPATAMGHNVVISKTADLAGLARDGIKAGAAKDYVPAGDARAIAHTKIIGGGEKTKVTFPGKALTAGGDYSFFCSFPGHSTLMKGKLVATK</sequence>
<comment type="caution">
    <text evidence="7">The sequence shown here is derived from an EMBL/GenBank/DDBJ whole genome shotgun (WGS) entry which is preliminary data.</text>
</comment>
<dbReference type="InterPro" id="IPR050845">
    <property type="entry name" value="Cu-binding_ET"/>
</dbReference>
<evidence type="ECO:0000256" key="5">
    <source>
        <dbReference type="RuleBase" id="RU363017"/>
    </source>
</evidence>
<feature type="signal peptide" evidence="5">
    <location>
        <begin position="1"/>
        <end position="21"/>
    </location>
</feature>
<evidence type="ECO:0000313" key="7">
    <source>
        <dbReference type="EMBL" id="MFD1041437.1"/>
    </source>
</evidence>
<comment type="subcellular location">
    <subcellularLocation>
        <location evidence="5">Periplasm</location>
    </subcellularLocation>
</comment>
<evidence type="ECO:0000256" key="1">
    <source>
        <dbReference type="ARBA" id="ARBA00022448"/>
    </source>
</evidence>
<evidence type="ECO:0000256" key="4">
    <source>
        <dbReference type="ARBA" id="ARBA00023008"/>
    </source>
</evidence>
<keyword evidence="5" id="KW-0574">Periplasm</keyword>
<keyword evidence="3 5" id="KW-0249">Electron transport</keyword>
<dbReference type="RefSeq" id="WP_162377921.1">
    <property type="nucleotide sequence ID" value="NZ_JBHTKN010000002.1"/>
</dbReference>
<feature type="domain" description="Blue (type 1) copper" evidence="6">
    <location>
        <begin position="28"/>
        <end position="148"/>
    </location>
</feature>
<keyword evidence="1 5" id="KW-0813">Transport</keyword>
<dbReference type="Proteomes" id="UP001597033">
    <property type="component" value="Unassembled WGS sequence"/>
</dbReference>
<reference evidence="8" key="1">
    <citation type="journal article" date="2019" name="Int. J. Syst. Evol. Microbiol.">
        <title>The Global Catalogue of Microorganisms (GCM) 10K type strain sequencing project: providing services to taxonomists for standard genome sequencing and annotation.</title>
        <authorList>
            <consortium name="The Broad Institute Genomics Platform"/>
            <consortium name="The Broad Institute Genome Sequencing Center for Infectious Disease"/>
            <person name="Wu L."/>
            <person name="Ma J."/>
        </authorList>
    </citation>
    <scope>NUCLEOTIDE SEQUENCE [LARGE SCALE GENOMIC DNA]</scope>
    <source>
        <strain evidence="8">CCUG 55854</strain>
    </source>
</reference>
<evidence type="ECO:0000259" key="6">
    <source>
        <dbReference type="Pfam" id="PF00127"/>
    </source>
</evidence>
<proteinExistence type="predicted"/>
<dbReference type="EMBL" id="JBHTKN010000002">
    <property type="protein sequence ID" value="MFD1041437.1"/>
    <property type="molecule type" value="Genomic_DNA"/>
</dbReference>
<dbReference type="CDD" id="cd13922">
    <property type="entry name" value="Azurin"/>
    <property type="match status" value="1"/>
</dbReference>
<organism evidence="7 8">
    <name type="scientific">Pseudoxanthomonas kaohsiungensis</name>
    <dbReference type="NCBI Taxonomy" id="283923"/>
    <lineage>
        <taxon>Bacteria</taxon>
        <taxon>Pseudomonadati</taxon>
        <taxon>Pseudomonadota</taxon>
        <taxon>Gammaproteobacteria</taxon>
        <taxon>Lysobacterales</taxon>
        <taxon>Lysobacteraceae</taxon>
        <taxon>Pseudoxanthomonas</taxon>
    </lineage>
</organism>
<dbReference type="Pfam" id="PF00127">
    <property type="entry name" value="Copper-bind"/>
    <property type="match status" value="1"/>
</dbReference>
<feature type="chain" id="PRO_5044975502" description="Azurin" evidence="5">
    <location>
        <begin position="22"/>
        <end position="151"/>
    </location>
</feature>
<evidence type="ECO:0000256" key="3">
    <source>
        <dbReference type="ARBA" id="ARBA00022982"/>
    </source>
</evidence>
<dbReference type="PANTHER" id="PTHR38439">
    <property type="entry name" value="AURACYANIN-B"/>
    <property type="match status" value="1"/>
</dbReference>